<dbReference type="InterPro" id="IPR009362">
    <property type="entry name" value="YhcG_C"/>
</dbReference>
<dbReference type="InterPro" id="IPR053148">
    <property type="entry name" value="PD-DEXK-like_domain"/>
</dbReference>
<dbReference type="Proteomes" id="UP001243713">
    <property type="component" value="Chromosome"/>
</dbReference>
<dbReference type="Gene3D" id="3.40.1350.10">
    <property type="match status" value="1"/>
</dbReference>
<protein>
    <submittedName>
        <fullName evidence="3">PDDEXK nuclease domain-containing protein</fullName>
    </submittedName>
</protein>
<sequence length="353" mass="40129">MSNTPVSLSTPPEGYGDWLADLKVRIHYAQQRATLTVNRELVLLYWQLGHEILSRQAQQGWGAKVIDQLAQDLRAAFPDMKGFSPRNLKYMRAFAEAWPDEKFVQEVLAQLPWYHQLALLEKLSSQESRYWYAVQAIEHNWSRNILVMQIETCLLERSGKAVSNFECQLPKPQSDLARESLKDPYRFDFLGLTLDAQEREIENALVKHVTDFLLELGAGFAFVGKQVLLDVGGDEFFVDLLFYHLKLRCYVVIELKAGKFKPEHLGQLGFYLTAVDAQLKHPQDGPTIGLLLCKSKNKVVAEYALRDNARPIGVAEYLLVESLPAELQTSLPSIEQIERVLATEGSSFEDDSQ</sequence>
<feature type="domain" description="YhcG N-terminal" evidence="2">
    <location>
        <begin position="22"/>
        <end position="157"/>
    </location>
</feature>
<accession>A0ABY8MRH8</accession>
<gene>
    <name evidence="3" type="ORF">MOQ58_26085</name>
</gene>
<evidence type="ECO:0000259" key="2">
    <source>
        <dbReference type="Pfam" id="PF17761"/>
    </source>
</evidence>
<keyword evidence="4" id="KW-1185">Reference proteome</keyword>
<organism evidence="3 4">
    <name type="scientific">Pseudomonas migulae</name>
    <dbReference type="NCBI Taxonomy" id="78543"/>
    <lineage>
        <taxon>Bacteria</taxon>
        <taxon>Pseudomonadati</taxon>
        <taxon>Pseudomonadota</taxon>
        <taxon>Gammaproteobacteria</taxon>
        <taxon>Pseudomonadales</taxon>
        <taxon>Pseudomonadaceae</taxon>
        <taxon>Pseudomonas</taxon>
    </lineage>
</organism>
<dbReference type="PANTHER" id="PTHR30547">
    <property type="entry name" value="UNCHARACTERIZED PROTEIN YHCG-RELATED"/>
    <property type="match status" value="1"/>
</dbReference>
<evidence type="ECO:0000313" key="3">
    <source>
        <dbReference type="EMBL" id="WGK89945.1"/>
    </source>
</evidence>
<name>A0ABY8MRH8_9PSED</name>
<evidence type="ECO:0000313" key="4">
    <source>
        <dbReference type="Proteomes" id="UP001243713"/>
    </source>
</evidence>
<dbReference type="RefSeq" id="WP_280162304.1">
    <property type="nucleotide sequence ID" value="NZ_CP093428.1"/>
</dbReference>
<reference evidence="3 4" key="1">
    <citation type="submission" date="2022-03" db="EMBL/GenBank/DDBJ databases">
        <title>Plant growth promoting endophytes with ACC deaminase activity.</title>
        <authorList>
            <person name="Charles T."/>
            <person name="Van Dyk A."/>
            <person name="Cheng J."/>
            <person name="Heil J."/>
        </authorList>
    </citation>
    <scope>NUCLEOTIDE SEQUENCE [LARGE SCALE GENOMIC DNA]</scope>
    <source>
        <strain evidence="3 4">8R6</strain>
    </source>
</reference>
<dbReference type="EMBL" id="CP093428">
    <property type="protein sequence ID" value="WGK89945.1"/>
    <property type="molecule type" value="Genomic_DNA"/>
</dbReference>
<dbReference type="Pfam" id="PF06250">
    <property type="entry name" value="YhcG_C"/>
    <property type="match status" value="1"/>
</dbReference>
<dbReference type="PANTHER" id="PTHR30547:SF0">
    <property type="entry name" value="BLR8175 PROTEIN"/>
    <property type="match status" value="1"/>
</dbReference>
<dbReference type="InterPro" id="IPR041527">
    <property type="entry name" value="YhcG_N"/>
</dbReference>
<feature type="domain" description="YhcG PDDEXK nuclease" evidence="1">
    <location>
        <begin position="179"/>
        <end position="332"/>
    </location>
</feature>
<dbReference type="InterPro" id="IPR011856">
    <property type="entry name" value="tRNA_endonuc-like_dom_sf"/>
</dbReference>
<dbReference type="Pfam" id="PF17761">
    <property type="entry name" value="DUF1016_N"/>
    <property type="match status" value="1"/>
</dbReference>
<proteinExistence type="predicted"/>
<evidence type="ECO:0000259" key="1">
    <source>
        <dbReference type="Pfam" id="PF06250"/>
    </source>
</evidence>